<feature type="compositionally biased region" description="Basic and acidic residues" evidence="1">
    <location>
        <begin position="17"/>
        <end position="26"/>
    </location>
</feature>
<protein>
    <submittedName>
        <fullName evidence="2">Uncharacterized protein</fullName>
    </submittedName>
</protein>
<evidence type="ECO:0000256" key="1">
    <source>
        <dbReference type="SAM" id="MobiDB-lite"/>
    </source>
</evidence>
<reference evidence="2 3" key="1">
    <citation type="submission" date="2020-01" db="EMBL/GenBank/DDBJ databases">
        <authorList>
            <person name="Gupta K D."/>
        </authorList>
    </citation>
    <scope>NUCLEOTIDE SEQUENCE [LARGE SCALE GENOMIC DNA]</scope>
</reference>
<feature type="region of interest" description="Disordered" evidence="1">
    <location>
        <begin position="1"/>
        <end position="76"/>
    </location>
</feature>
<comment type="caution">
    <text evidence="2">The sequence shown here is derived from an EMBL/GenBank/DDBJ whole genome shotgun (WGS) entry which is preliminary data.</text>
</comment>
<sequence>MRRSKGSKARQPANLDLHTEHHDSSTRGKTFVNALNDARKSQVRRAGCQPRQATPHPGPHDGEHRQARQPANALGGSVLAVGVRGWRRAGEQESRIAQRGLVQ</sequence>
<dbReference type="Proteomes" id="UP000467700">
    <property type="component" value="Unassembled WGS sequence"/>
</dbReference>
<evidence type="ECO:0000313" key="2">
    <source>
        <dbReference type="EMBL" id="CAA7269017.1"/>
    </source>
</evidence>
<dbReference type="EMBL" id="CACVBS010000073">
    <property type="protein sequence ID" value="CAA7269017.1"/>
    <property type="molecule type" value="Genomic_DNA"/>
</dbReference>
<organism evidence="2 3">
    <name type="scientific">Cyclocybe aegerita</name>
    <name type="common">Black poplar mushroom</name>
    <name type="synonym">Agrocybe aegerita</name>
    <dbReference type="NCBI Taxonomy" id="1973307"/>
    <lineage>
        <taxon>Eukaryota</taxon>
        <taxon>Fungi</taxon>
        <taxon>Dikarya</taxon>
        <taxon>Basidiomycota</taxon>
        <taxon>Agaricomycotina</taxon>
        <taxon>Agaricomycetes</taxon>
        <taxon>Agaricomycetidae</taxon>
        <taxon>Agaricales</taxon>
        <taxon>Agaricineae</taxon>
        <taxon>Bolbitiaceae</taxon>
        <taxon>Cyclocybe</taxon>
    </lineage>
</organism>
<evidence type="ECO:0000313" key="3">
    <source>
        <dbReference type="Proteomes" id="UP000467700"/>
    </source>
</evidence>
<dbReference type="AlphaFoldDB" id="A0A8S0WRK7"/>
<gene>
    <name evidence="2" type="ORF">AAE3_LOCUS11264</name>
</gene>
<accession>A0A8S0WRK7</accession>
<proteinExistence type="predicted"/>
<keyword evidence="3" id="KW-1185">Reference proteome</keyword>
<name>A0A8S0WRK7_CYCAE</name>